<reference evidence="1" key="1">
    <citation type="journal article" date="2020" name="Nature">
        <title>Giant virus diversity and host interactions through global metagenomics.</title>
        <authorList>
            <person name="Schulz F."/>
            <person name="Roux S."/>
            <person name="Paez-Espino D."/>
            <person name="Jungbluth S."/>
            <person name="Walsh D.A."/>
            <person name="Denef V.J."/>
            <person name="McMahon K.D."/>
            <person name="Konstantinidis K.T."/>
            <person name="Eloe-Fadrosh E.A."/>
            <person name="Kyrpides N.C."/>
            <person name="Woyke T."/>
        </authorList>
    </citation>
    <scope>NUCLEOTIDE SEQUENCE</scope>
    <source>
        <strain evidence="1">GVMAG-S-1101169-75</strain>
    </source>
</reference>
<name>A0A6C0K1T9_9ZZZZ</name>
<evidence type="ECO:0000313" key="1">
    <source>
        <dbReference type="EMBL" id="QHU11699.1"/>
    </source>
</evidence>
<accession>A0A6C0K1T9</accession>
<proteinExistence type="predicted"/>
<dbReference type="EMBL" id="MN740788">
    <property type="protein sequence ID" value="QHU11699.1"/>
    <property type="molecule type" value="Genomic_DNA"/>
</dbReference>
<dbReference type="AlphaFoldDB" id="A0A6C0K1T9"/>
<sequence length="276" mass="31510">MSFLHLENGREEESIRLMGNGVALVKADCRTQSRLSITQKEKRLYTTTLPLDRQLWRVRNNSTLCLFSAKRSNRPDLVNKGFHYHGTINLIENIHTTSSVNESSEYVHIYSKDIASEFAKNLFRQWRAHLDHVEHAPNRLRHDNPFLQNLENDPTFSIPTMTDHQAMIIDGFRQRAIDNPFYINVGCSRQFGLFAGPPSNCMPRKINGKLGSMSCPVVVFGNKTYKLSVAGCFLLRGIDLPAQCMTRGKATIMRNVARHTVHPEFIEMVRVLCHAV</sequence>
<protein>
    <submittedName>
        <fullName evidence="1">Uncharacterized protein</fullName>
    </submittedName>
</protein>
<organism evidence="1">
    <name type="scientific">viral metagenome</name>
    <dbReference type="NCBI Taxonomy" id="1070528"/>
    <lineage>
        <taxon>unclassified sequences</taxon>
        <taxon>metagenomes</taxon>
        <taxon>organismal metagenomes</taxon>
    </lineage>
</organism>